<sequence>MRKVDKREMRKAVNRQANKQAGTSPNPLSVPSGVAKLCAPEFHLVGASMREAYATRLGSVYLPGDTRRMSVRRIFGGRFGGIANSIRSLTRNL</sequence>
<feature type="region of interest" description="Disordered" evidence="1">
    <location>
        <begin position="1"/>
        <end position="30"/>
    </location>
</feature>
<feature type="compositionally biased region" description="Polar residues" evidence="1">
    <location>
        <begin position="15"/>
        <end position="29"/>
    </location>
</feature>
<proteinExistence type="predicted"/>
<evidence type="ECO:0000256" key="1">
    <source>
        <dbReference type="SAM" id="MobiDB-lite"/>
    </source>
</evidence>
<gene>
    <name evidence="2" type="ORF">CDL15_Pgr002607</name>
</gene>
<protein>
    <submittedName>
        <fullName evidence="2">Uncharacterized protein</fullName>
    </submittedName>
</protein>
<evidence type="ECO:0000313" key="3">
    <source>
        <dbReference type="Proteomes" id="UP000197138"/>
    </source>
</evidence>
<comment type="caution">
    <text evidence="2">The sequence shown here is derived from an EMBL/GenBank/DDBJ whole genome shotgun (WGS) entry which is preliminary data.</text>
</comment>
<organism evidence="2 3">
    <name type="scientific">Punica granatum</name>
    <name type="common">Pomegranate</name>
    <dbReference type="NCBI Taxonomy" id="22663"/>
    <lineage>
        <taxon>Eukaryota</taxon>
        <taxon>Viridiplantae</taxon>
        <taxon>Streptophyta</taxon>
        <taxon>Embryophyta</taxon>
        <taxon>Tracheophyta</taxon>
        <taxon>Spermatophyta</taxon>
        <taxon>Magnoliopsida</taxon>
        <taxon>eudicotyledons</taxon>
        <taxon>Gunneridae</taxon>
        <taxon>Pentapetalae</taxon>
        <taxon>rosids</taxon>
        <taxon>malvids</taxon>
        <taxon>Myrtales</taxon>
        <taxon>Lythraceae</taxon>
        <taxon>Punica</taxon>
    </lineage>
</organism>
<dbReference type="EMBL" id="MTKT01004262">
    <property type="protein sequence ID" value="OWM72721.1"/>
    <property type="molecule type" value="Genomic_DNA"/>
</dbReference>
<dbReference type="Proteomes" id="UP000197138">
    <property type="component" value="Unassembled WGS sequence"/>
</dbReference>
<feature type="compositionally biased region" description="Basic and acidic residues" evidence="1">
    <location>
        <begin position="1"/>
        <end position="11"/>
    </location>
</feature>
<evidence type="ECO:0000313" key="2">
    <source>
        <dbReference type="EMBL" id="OWM72721.1"/>
    </source>
</evidence>
<reference evidence="3" key="1">
    <citation type="journal article" date="2017" name="Plant J.">
        <title>The pomegranate (Punica granatum L.) genome and the genomics of punicalagin biosynthesis.</title>
        <authorList>
            <person name="Qin G."/>
            <person name="Xu C."/>
            <person name="Ming R."/>
            <person name="Tang H."/>
            <person name="Guyot R."/>
            <person name="Kramer E.M."/>
            <person name="Hu Y."/>
            <person name="Yi X."/>
            <person name="Qi Y."/>
            <person name="Xu X."/>
            <person name="Gao Z."/>
            <person name="Pan H."/>
            <person name="Jian J."/>
            <person name="Tian Y."/>
            <person name="Yue Z."/>
            <person name="Xu Y."/>
        </authorList>
    </citation>
    <scope>NUCLEOTIDE SEQUENCE [LARGE SCALE GENOMIC DNA]</scope>
    <source>
        <strain evidence="3">cv. Dabenzi</strain>
    </source>
</reference>
<name>A0A218WKF7_PUNGR</name>
<dbReference type="AlphaFoldDB" id="A0A218WKF7"/>
<accession>A0A218WKF7</accession>